<dbReference type="AlphaFoldDB" id="A0A0S2W0Q7"/>
<accession>A0A0S2W0Q7</accession>
<dbReference type="InterPro" id="IPR045515">
    <property type="entry name" value="DUF6440"/>
</dbReference>
<proteinExistence type="predicted"/>
<sequence length="68" mass="7935">MFGEKKENRFISIICERGKYNERMMVYVDTETGIQYLHVGGDNEGGMTALLNEDGKPLICEEYRRKKE</sequence>
<dbReference type="Proteomes" id="UP000064844">
    <property type="component" value="Chromosome"/>
</dbReference>
<name>A0A0S2W0Q7_9FIRM</name>
<reference evidence="3" key="2">
    <citation type="submission" date="2015-04" db="EMBL/GenBank/DDBJ databases">
        <title>A butyrogenic pathway from the amino acid lysine in a human gut commensal.</title>
        <authorList>
            <person name="de Vos W.M."/>
            <person name="Bui N.T.P."/>
            <person name="Plugge C.M."/>
            <person name="Ritari J."/>
        </authorList>
    </citation>
    <scope>NUCLEOTIDE SEQUENCE [LARGE SCALE GENOMIC DNA]</scope>
    <source>
        <strain evidence="3">AF211</strain>
    </source>
</reference>
<protein>
    <recommendedName>
        <fullName evidence="1">DUF6440 domain-containing protein</fullName>
    </recommendedName>
</protein>
<feature type="domain" description="DUF6440" evidence="1">
    <location>
        <begin position="9"/>
        <end position="59"/>
    </location>
</feature>
<dbReference type="KEGG" id="ibu:IB211_00505"/>
<evidence type="ECO:0000259" key="1">
    <source>
        <dbReference type="Pfam" id="PF20037"/>
    </source>
</evidence>
<dbReference type="Pfam" id="PF20037">
    <property type="entry name" value="DUF6440"/>
    <property type="match status" value="1"/>
</dbReference>
<keyword evidence="3" id="KW-1185">Reference proteome</keyword>
<organism evidence="2 3">
    <name type="scientific">Intestinimonas butyriciproducens</name>
    <dbReference type="NCBI Taxonomy" id="1297617"/>
    <lineage>
        <taxon>Bacteria</taxon>
        <taxon>Bacillati</taxon>
        <taxon>Bacillota</taxon>
        <taxon>Clostridia</taxon>
        <taxon>Eubacteriales</taxon>
        <taxon>Intestinimonas</taxon>
    </lineage>
</organism>
<dbReference type="STRING" id="1297617.IB211_00505"/>
<dbReference type="EMBL" id="CP011307">
    <property type="protein sequence ID" value="ALP92900.1"/>
    <property type="molecule type" value="Genomic_DNA"/>
</dbReference>
<evidence type="ECO:0000313" key="3">
    <source>
        <dbReference type="Proteomes" id="UP000064844"/>
    </source>
</evidence>
<gene>
    <name evidence="2" type="ORF">IB211_00505</name>
</gene>
<reference evidence="2 3" key="1">
    <citation type="journal article" date="2015" name="Nat. Commun.">
        <title>Production of butyrate from lysine and the Amadori product fructoselysine by a human gut commensal.</title>
        <authorList>
            <person name="Bui T.P."/>
            <person name="Ritari J."/>
            <person name="Boeren S."/>
            <person name="de Waard P."/>
            <person name="Plugge C.M."/>
            <person name="de Vos W.M."/>
        </authorList>
    </citation>
    <scope>NUCLEOTIDE SEQUENCE [LARGE SCALE GENOMIC DNA]</scope>
    <source>
        <strain evidence="2 3">AF211</strain>
    </source>
</reference>
<evidence type="ECO:0000313" key="2">
    <source>
        <dbReference type="EMBL" id="ALP92900.1"/>
    </source>
</evidence>
<dbReference type="RefSeq" id="WP_033118872.1">
    <property type="nucleotide sequence ID" value="NZ_CAMREZ010000011.1"/>
</dbReference>